<organism evidence="3 5">
    <name type="scientific">Halapricum hydrolyticum</name>
    <dbReference type="NCBI Taxonomy" id="2979991"/>
    <lineage>
        <taxon>Archaea</taxon>
        <taxon>Methanobacteriati</taxon>
        <taxon>Methanobacteriota</taxon>
        <taxon>Stenosarchaea group</taxon>
        <taxon>Halobacteria</taxon>
        <taxon>Halobacteriales</taxon>
        <taxon>Haloarculaceae</taxon>
        <taxon>Halapricum</taxon>
    </lineage>
</organism>
<keyword evidence="4" id="KW-1185">Reference proteome</keyword>
<reference evidence="3" key="1">
    <citation type="submission" date="2023-02" db="EMBL/GenBank/DDBJ databases">
        <title>Enrichment on poylsaccharides allowed isolation of novel metabolic and taxonomic groups of Haloarchaea.</title>
        <authorList>
            <person name="Sorokin D.Y."/>
            <person name="Elcheninov A.G."/>
            <person name="Khizhniak T.V."/>
            <person name="Kolganova T.V."/>
            <person name="Kublanov I.V."/>
        </authorList>
    </citation>
    <scope>NUCLEOTIDE SEQUENCE</scope>
    <source>
        <strain evidence="2 4">HArc-curdl5-1</strain>
        <strain evidence="3">HArc-curdl7</strain>
    </source>
</reference>
<comment type="caution">
    <text evidence="3">The sequence shown here is derived from an EMBL/GenBank/DDBJ whole genome shotgun (WGS) entry which is preliminary data.</text>
</comment>
<sequence>MQTNTKLYGTLAAIMLATLAIVGLTATGGAVVATENVTIDDPTNDTVEVDVDYSSSLTSSINATAELVNSSGTVVDSQTISSMNATETFTLSASEAGDYEINVTAEDETNTTVAETRVVASRTATIEDATTETLTVDLGFQGSTNATATVNVTDSTGSSIYRTTVDYTGTDTTKTLTLNDTDGLVNDTLTVTSTFNPASAYDGAYATVDDGSTDSILGGTIAGQDTGVVLAVVIVAILGYLYVRRED</sequence>
<evidence type="ECO:0000313" key="5">
    <source>
        <dbReference type="Proteomes" id="UP001209746"/>
    </source>
</evidence>
<gene>
    <name evidence="3" type="ORF">OB914_01170</name>
    <name evidence="2" type="ORF">OB916_01850</name>
</gene>
<name>A0AAE3I931_9EURY</name>
<dbReference type="Proteomes" id="UP001209746">
    <property type="component" value="Unassembled WGS sequence"/>
</dbReference>
<keyword evidence="1" id="KW-1133">Transmembrane helix</keyword>
<evidence type="ECO:0000313" key="3">
    <source>
        <dbReference type="EMBL" id="MCU4725587.1"/>
    </source>
</evidence>
<accession>A0AAE3I931</accession>
<evidence type="ECO:0000313" key="2">
    <source>
        <dbReference type="EMBL" id="MCU4716808.1"/>
    </source>
</evidence>
<dbReference type="AlphaFoldDB" id="A0AAE3I931"/>
<feature type="transmembrane region" description="Helical" evidence="1">
    <location>
        <begin position="226"/>
        <end position="243"/>
    </location>
</feature>
<protein>
    <submittedName>
        <fullName evidence="3">Uncharacterized protein</fullName>
    </submittedName>
</protein>
<evidence type="ECO:0000256" key="1">
    <source>
        <dbReference type="SAM" id="Phobius"/>
    </source>
</evidence>
<proteinExistence type="predicted"/>
<keyword evidence="1" id="KW-0472">Membrane</keyword>
<dbReference type="EMBL" id="JAOPKC010000001">
    <property type="protein sequence ID" value="MCU4716808.1"/>
    <property type="molecule type" value="Genomic_DNA"/>
</dbReference>
<evidence type="ECO:0000313" key="4">
    <source>
        <dbReference type="Proteomes" id="UP001208186"/>
    </source>
</evidence>
<dbReference type="EMBL" id="JAOPKD010000001">
    <property type="protein sequence ID" value="MCU4725587.1"/>
    <property type="molecule type" value="Genomic_DNA"/>
</dbReference>
<dbReference type="RefSeq" id="WP_315907569.1">
    <property type="nucleotide sequence ID" value="NZ_JAOPKC010000001.1"/>
</dbReference>
<dbReference type="Proteomes" id="UP001208186">
    <property type="component" value="Unassembled WGS sequence"/>
</dbReference>
<keyword evidence="1" id="KW-0812">Transmembrane</keyword>